<dbReference type="CDD" id="cd06261">
    <property type="entry name" value="TM_PBP2"/>
    <property type="match status" value="1"/>
</dbReference>
<dbReference type="SUPFAM" id="SSF161098">
    <property type="entry name" value="MetI-like"/>
    <property type="match status" value="1"/>
</dbReference>
<dbReference type="AlphaFoldDB" id="A0AB72Z942"/>
<comment type="similarity">
    <text evidence="8">Belongs to the binding-protein-dependent transport system permease family.</text>
</comment>
<accession>A0AB72Z942</accession>
<dbReference type="EMBL" id="AGCN01000031">
    <property type="protein sequence ID" value="EHN61439.1"/>
    <property type="molecule type" value="Genomic_DNA"/>
</dbReference>
<keyword evidence="3" id="KW-1003">Cell membrane</keyword>
<dbReference type="Pfam" id="PF00528">
    <property type="entry name" value="BPD_transp_1"/>
    <property type="match status" value="1"/>
</dbReference>
<evidence type="ECO:0000256" key="6">
    <source>
        <dbReference type="ARBA" id="ARBA00023016"/>
    </source>
</evidence>
<evidence type="ECO:0000256" key="4">
    <source>
        <dbReference type="ARBA" id="ARBA00022692"/>
    </source>
</evidence>
<dbReference type="PANTHER" id="PTHR30193:SF37">
    <property type="entry name" value="INNER MEMBRANE ABC TRANSPORTER PERMEASE PROTEIN YCJO"/>
    <property type="match status" value="1"/>
</dbReference>
<keyword evidence="11" id="KW-1185">Reference proteome</keyword>
<dbReference type="GO" id="GO:0055085">
    <property type="term" value="P:transmembrane transport"/>
    <property type="evidence" value="ECO:0007669"/>
    <property type="project" value="InterPro"/>
</dbReference>
<gene>
    <name evidence="10" type="ORF">HMPREF0557_01448</name>
</gene>
<dbReference type="InterPro" id="IPR035906">
    <property type="entry name" value="MetI-like_sf"/>
</dbReference>
<comment type="caution">
    <text evidence="10">The sequence shown here is derived from an EMBL/GenBank/DDBJ whole genome shotgun (WGS) entry which is preliminary data.</text>
</comment>
<keyword evidence="4 8" id="KW-0812">Transmembrane</keyword>
<evidence type="ECO:0000259" key="9">
    <source>
        <dbReference type="PROSITE" id="PS50928"/>
    </source>
</evidence>
<dbReference type="Proteomes" id="UP000003597">
    <property type="component" value="Unassembled WGS sequence"/>
</dbReference>
<feature type="domain" description="ABC transmembrane type-1" evidence="9">
    <location>
        <begin position="75"/>
        <end position="287"/>
    </location>
</feature>
<evidence type="ECO:0000256" key="8">
    <source>
        <dbReference type="RuleBase" id="RU363032"/>
    </source>
</evidence>
<dbReference type="InterPro" id="IPR000515">
    <property type="entry name" value="MetI-like"/>
</dbReference>
<keyword evidence="7 8" id="KW-0472">Membrane</keyword>
<feature type="transmembrane region" description="Helical" evidence="8">
    <location>
        <begin position="20"/>
        <end position="45"/>
    </location>
</feature>
<evidence type="ECO:0000313" key="11">
    <source>
        <dbReference type="Proteomes" id="UP000003597"/>
    </source>
</evidence>
<keyword evidence="2 8" id="KW-0813">Transport</keyword>
<dbReference type="GO" id="GO:0005886">
    <property type="term" value="C:plasma membrane"/>
    <property type="evidence" value="ECO:0007669"/>
    <property type="project" value="UniProtKB-SubCell"/>
</dbReference>
<evidence type="ECO:0000256" key="1">
    <source>
        <dbReference type="ARBA" id="ARBA00004651"/>
    </source>
</evidence>
<evidence type="ECO:0000256" key="7">
    <source>
        <dbReference type="ARBA" id="ARBA00023136"/>
    </source>
</evidence>
<proteinExistence type="inferred from homology"/>
<feature type="transmembrane region" description="Helical" evidence="8">
    <location>
        <begin position="160"/>
        <end position="188"/>
    </location>
</feature>
<dbReference type="InterPro" id="IPR051393">
    <property type="entry name" value="ABC_transporter_permease"/>
</dbReference>
<evidence type="ECO:0000313" key="10">
    <source>
        <dbReference type="EMBL" id="EHN61439.1"/>
    </source>
</evidence>
<keyword evidence="5 8" id="KW-1133">Transmembrane helix</keyword>
<dbReference type="Gene3D" id="1.10.3720.10">
    <property type="entry name" value="MetI-like"/>
    <property type="match status" value="1"/>
</dbReference>
<feature type="transmembrane region" description="Helical" evidence="8">
    <location>
        <begin position="209"/>
        <end position="231"/>
    </location>
</feature>
<dbReference type="PROSITE" id="PS50928">
    <property type="entry name" value="ABC_TM1"/>
    <property type="match status" value="1"/>
</dbReference>
<evidence type="ECO:0000256" key="5">
    <source>
        <dbReference type="ARBA" id="ARBA00022989"/>
    </source>
</evidence>
<feature type="transmembrane region" description="Helical" evidence="8">
    <location>
        <begin position="79"/>
        <end position="100"/>
    </location>
</feature>
<reference evidence="10 11" key="1">
    <citation type="submission" date="2011-08" db="EMBL/GenBank/DDBJ databases">
        <authorList>
            <person name="Weinstock G."/>
            <person name="Sodergren E."/>
            <person name="Clifton S."/>
            <person name="Fulton L."/>
            <person name="Fulton B."/>
            <person name="Courtney L."/>
            <person name="Fronick C."/>
            <person name="Harrison M."/>
            <person name="Strong C."/>
            <person name="Farmer C."/>
            <person name="Delahaunty K."/>
            <person name="Markovic C."/>
            <person name="Hall O."/>
            <person name="Minx P."/>
            <person name="Tomlinson C."/>
            <person name="Mitreva M."/>
            <person name="Hou S."/>
            <person name="Chen J."/>
            <person name="Wollam A."/>
            <person name="Pepin K.H."/>
            <person name="Johnson M."/>
            <person name="Bhonagiri V."/>
            <person name="Zhang X."/>
            <person name="Suruliraj S."/>
            <person name="Warren W."/>
            <person name="Chinwalla A."/>
            <person name="Mardis E.R."/>
            <person name="Wilson R.K."/>
        </authorList>
    </citation>
    <scope>NUCLEOTIDE SEQUENCE [LARGE SCALE GENOMIC DNA]</scope>
    <source>
        <strain evidence="10 11">ATCC 33091</strain>
    </source>
</reference>
<feature type="transmembrane region" description="Helical" evidence="8">
    <location>
        <begin position="266"/>
        <end position="286"/>
    </location>
</feature>
<feature type="transmembrane region" description="Helical" evidence="8">
    <location>
        <begin position="112"/>
        <end position="132"/>
    </location>
</feature>
<evidence type="ECO:0000256" key="3">
    <source>
        <dbReference type="ARBA" id="ARBA00022475"/>
    </source>
</evidence>
<name>A0AB72Z942_LISIO</name>
<sequence>MMATIRNKSVQIHQQRMAYLFIALPVLLLAIFMILPIGMALFVSFTDYDIVNSPNWIGFDNYIKMFRDPYFLISLKNTIIYTALFVPLGLVASLGAAILINMNKKGASLFRTFFYVPVLCSTVATATIWYWLLNPQYGLINRVLGWFGINGPAWLYDSNWAMFAIVMMSVWMTFGTNMMIFLAGLQGIPANLYEASKIEGASRWKTFRYVTWPSLSRTTFLVTTMLIINAFQVFDQAYVLTKGGPGNSTITLVYYIYNEGFGGLKMGYASAISFVLFLIILVFSIINMRVNKEDRTA</sequence>
<organism evidence="10 11">
    <name type="scientific">Listeria innocua ATCC 33091</name>
    <dbReference type="NCBI Taxonomy" id="1002366"/>
    <lineage>
        <taxon>Bacteria</taxon>
        <taxon>Bacillati</taxon>
        <taxon>Bacillota</taxon>
        <taxon>Bacilli</taxon>
        <taxon>Bacillales</taxon>
        <taxon>Listeriaceae</taxon>
        <taxon>Listeria</taxon>
    </lineage>
</organism>
<comment type="subcellular location">
    <subcellularLocation>
        <location evidence="1 8">Cell membrane</location>
        <topology evidence="1 8">Multi-pass membrane protein</topology>
    </subcellularLocation>
</comment>
<protein>
    <submittedName>
        <fullName evidence="10">Transmembrane permease MsmF</fullName>
    </submittedName>
</protein>
<keyword evidence="6" id="KW-0346">Stress response</keyword>
<evidence type="ECO:0000256" key="2">
    <source>
        <dbReference type="ARBA" id="ARBA00022448"/>
    </source>
</evidence>
<dbReference type="PANTHER" id="PTHR30193">
    <property type="entry name" value="ABC TRANSPORTER PERMEASE PROTEIN"/>
    <property type="match status" value="1"/>
</dbReference>